<evidence type="ECO:0000313" key="2">
    <source>
        <dbReference type="Proteomes" id="UP000030416"/>
    </source>
</evidence>
<evidence type="ECO:0000313" key="1">
    <source>
        <dbReference type="EMBL" id="KGR76739.1"/>
    </source>
</evidence>
<keyword evidence="2" id="KW-1185">Reference proteome</keyword>
<comment type="caution">
    <text evidence="1">The sequence shown here is derived from an EMBL/GenBank/DDBJ whole genome shotgun (WGS) entry which is preliminary data.</text>
</comment>
<proteinExistence type="predicted"/>
<organism evidence="1 2">
    <name type="scientific">Ureibacillus manganicus DSM 26584</name>
    <dbReference type="NCBI Taxonomy" id="1384049"/>
    <lineage>
        <taxon>Bacteria</taxon>
        <taxon>Bacillati</taxon>
        <taxon>Bacillota</taxon>
        <taxon>Bacilli</taxon>
        <taxon>Bacillales</taxon>
        <taxon>Caryophanaceae</taxon>
        <taxon>Ureibacillus</taxon>
    </lineage>
</organism>
<dbReference type="EMBL" id="JPVN01000024">
    <property type="protein sequence ID" value="KGR76739.1"/>
    <property type="molecule type" value="Genomic_DNA"/>
</dbReference>
<dbReference type="OrthoDB" id="7619731at2"/>
<sequence length="68" mass="7857">MTLKTELLNLDQSIQTSNMDHLIERILDQIGSTDPELRDHLIYNTFGKLIKDLFEKLDGILIDLCTCH</sequence>
<dbReference type="STRING" id="1384049.CD29_16490"/>
<gene>
    <name evidence="1" type="ORF">CD29_16490</name>
</gene>
<name>A0A0A3HWD2_9BACL</name>
<dbReference type="AlphaFoldDB" id="A0A0A3HWD2"/>
<dbReference type="Proteomes" id="UP000030416">
    <property type="component" value="Unassembled WGS sequence"/>
</dbReference>
<accession>A0A0A3HWD2</accession>
<protein>
    <submittedName>
        <fullName evidence="1">Uncharacterized protein</fullName>
    </submittedName>
</protein>
<dbReference type="RefSeq" id="WP_036189022.1">
    <property type="nucleotide sequence ID" value="NZ_AVDA01000024.1"/>
</dbReference>
<reference evidence="1 2" key="1">
    <citation type="submission" date="2014-02" db="EMBL/GenBank/DDBJ databases">
        <title>Draft genome sequence of Lysinibacillus manganicus DSM 26584T.</title>
        <authorList>
            <person name="Zhang F."/>
            <person name="Wang G."/>
            <person name="Zhang L."/>
        </authorList>
    </citation>
    <scope>NUCLEOTIDE SEQUENCE [LARGE SCALE GENOMIC DNA]</scope>
    <source>
        <strain evidence="1 2">DSM 26584</strain>
    </source>
</reference>